<feature type="region of interest" description="Disordered" evidence="1">
    <location>
        <begin position="1"/>
        <end position="26"/>
    </location>
</feature>
<dbReference type="EMBL" id="MT141478">
    <property type="protein sequence ID" value="QJA62698.1"/>
    <property type="molecule type" value="Genomic_DNA"/>
</dbReference>
<evidence type="ECO:0000313" key="3">
    <source>
        <dbReference type="EMBL" id="QJA79824.1"/>
    </source>
</evidence>
<dbReference type="AlphaFoldDB" id="A0A6M3IZE7"/>
<evidence type="ECO:0000256" key="1">
    <source>
        <dbReference type="SAM" id="MobiDB-lite"/>
    </source>
</evidence>
<name>A0A6M3IZE7_9ZZZZ</name>
<accession>A0A6M3IZE7</accession>
<gene>
    <name evidence="3" type="ORF">MM415A00827_0017</name>
    <name evidence="2" type="ORF">MM415B00742_0038</name>
</gene>
<reference evidence="2" key="1">
    <citation type="submission" date="2020-03" db="EMBL/GenBank/DDBJ databases">
        <title>The deep terrestrial virosphere.</title>
        <authorList>
            <person name="Holmfeldt K."/>
            <person name="Nilsson E."/>
            <person name="Simone D."/>
            <person name="Lopez-Fernandez M."/>
            <person name="Wu X."/>
            <person name="de Brujin I."/>
            <person name="Lundin D."/>
            <person name="Andersson A."/>
            <person name="Bertilsson S."/>
            <person name="Dopson M."/>
        </authorList>
    </citation>
    <scope>NUCLEOTIDE SEQUENCE</scope>
    <source>
        <strain evidence="3">MM415A00827</strain>
        <strain evidence="2">MM415B00742</strain>
    </source>
</reference>
<sequence>MSLTPAERQAAYRKRKAAGIPSLRETNRKTPAEKKAYIAKWMKAYHRRDDIQRAAKEARQKTKVLVLTHYGDGICACVACGEARTECLSIDHIYGGGQEHRDKVPDIKRLGFYRWLISRNYPIGYQTLCMNCQWVKRATNNETRKPCNKV</sequence>
<protein>
    <submittedName>
        <fullName evidence="2">Uncharacterized protein</fullName>
    </submittedName>
</protein>
<evidence type="ECO:0000313" key="2">
    <source>
        <dbReference type="EMBL" id="QJA62698.1"/>
    </source>
</evidence>
<organism evidence="2">
    <name type="scientific">viral metagenome</name>
    <dbReference type="NCBI Taxonomy" id="1070528"/>
    <lineage>
        <taxon>unclassified sequences</taxon>
        <taxon>metagenomes</taxon>
        <taxon>organismal metagenomes</taxon>
    </lineage>
</organism>
<dbReference type="EMBL" id="MT142396">
    <property type="protein sequence ID" value="QJA79824.1"/>
    <property type="molecule type" value="Genomic_DNA"/>
</dbReference>
<proteinExistence type="predicted"/>